<feature type="binding site" evidence="16">
    <location>
        <position position="664"/>
    </location>
    <ligand>
        <name>NADP(+)</name>
        <dbReference type="ChEBI" id="CHEBI:58349"/>
    </ligand>
</feature>
<dbReference type="InterPro" id="IPR001709">
    <property type="entry name" value="Flavoprot_Pyr_Nucl_cyt_Rdtase"/>
</dbReference>
<name>A0ABY6TZD4_BIOOC</name>
<keyword evidence="14 16" id="KW-1207">Sterol metabolism</keyword>
<keyword evidence="10 16" id="KW-0560">Oxidoreductase</keyword>
<evidence type="ECO:0000256" key="7">
    <source>
        <dbReference type="ARBA" id="ARBA00022857"/>
    </source>
</evidence>
<keyword evidence="16" id="KW-1000">Mitochondrion outer membrane</keyword>
<evidence type="ECO:0000256" key="12">
    <source>
        <dbReference type="ARBA" id="ARBA00023098"/>
    </source>
</evidence>
<keyword evidence="12 16" id="KW-0443">Lipid metabolism</keyword>
<evidence type="ECO:0000256" key="14">
    <source>
        <dbReference type="ARBA" id="ARBA00023166"/>
    </source>
</evidence>
<dbReference type="Gene3D" id="1.20.990.10">
    <property type="entry name" value="NADPH-cytochrome p450 Reductase, Chain A, domain 3"/>
    <property type="match status" value="1"/>
</dbReference>
<dbReference type="PIRSF" id="PIRSF000208">
    <property type="entry name" value="P450R"/>
    <property type="match status" value="1"/>
</dbReference>
<dbReference type="InterPro" id="IPR023208">
    <property type="entry name" value="P450R"/>
</dbReference>
<dbReference type="Pfam" id="PF00667">
    <property type="entry name" value="FAD_binding_1"/>
    <property type="match status" value="1"/>
</dbReference>
<dbReference type="InterPro" id="IPR001433">
    <property type="entry name" value="OxRdtase_FAD/NAD-bd"/>
</dbReference>
<dbReference type="Gene3D" id="3.40.50.80">
    <property type="entry name" value="Nucleotide-binding domain of ferredoxin-NADP reductase (FNR) module"/>
    <property type="match status" value="1"/>
</dbReference>
<reference evidence="20 21" key="1">
    <citation type="submission" date="2019-06" db="EMBL/GenBank/DDBJ databases">
        <authorList>
            <person name="Broberg M."/>
        </authorList>
    </citation>
    <scope>NUCLEOTIDE SEQUENCE [LARGE SCALE GENOMIC DNA]</scope>
</reference>
<dbReference type="Pfam" id="PF00258">
    <property type="entry name" value="Flavodoxin_1"/>
    <property type="match status" value="1"/>
</dbReference>
<keyword evidence="16" id="KW-0496">Mitochondrion</keyword>
<dbReference type="PROSITE" id="PS51384">
    <property type="entry name" value="FAD_FR"/>
    <property type="match status" value="1"/>
</dbReference>
<keyword evidence="7 16" id="KW-0521">NADP</keyword>
<evidence type="ECO:0000259" key="18">
    <source>
        <dbReference type="PROSITE" id="PS50902"/>
    </source>
</evidence>
<dbReference type="EMBL" id="CABFNS010000715">
    <property type="protein sequence ID" value="VUC24083.1"/>
    <property type="molecule type" value="Genomic_DNA"/>
</dbReference>
<dbReference type="InterPro" id="IPR008254">
    <property type="entry name" value="Flavodoxin/NO_synth"/>
</dbReference>
<evidence type="ECO:0000256" key="2">
    <source>
        <dbReference type="ARBA" id="ARBA00022630"/>
    </source>
</evidence>
<sequence length="703" mass="78734">MTDISTAANTTKGQKFSTNIIMLSHIDALVLAVILLGSIGYFAKRTYRGFDKFRRYKALSQANISSAVDSRDIISKMNETGINCVVFYGSQTGTAEEYARRLVQEGRSRFGLKAMVADMGDYDYDNLDTFPSGKIAIFVLATYGEGQPTDNAVDFYNSIIETDLASRSEQQPLKGLQYVAFGLGNSTYDNYNVVVCNVDNALQKLGAHRIHKVGQGDNGTGTAEEDFMTWKESMWAAVATAMNLTEAEATYQPMFRVSQSKELFHVSPCVYSNETNQTLLETATNNTFNSQTPHTAPMIRSYELFSAGDRNCLHIDLDISDSSLFYRTGDHVAVWPSNSDDEVDRLLRVLHLCDNRYQGIQIESLEPAVKVPFPTPITYDTIFRHYSEICAPVSRQLLSALARFSPNKVAKDEIVRLGDDKEYFHEQVGTKFLNLGRLLEHLSNGEKWPQIPFSLIVESLGKLQPRYYSISSSSLLQPHRLSITAVVEKKQNVGSNYPFRGVATGYLSDLKRKQNSEICGDSHTTGNIPNAIKVPIHIRHSSFKLPSDPSVPIIMIGPGTGVAPFRAFVQERAEQARRGLNVGKAILFFGCRKPEEDFIYQSEWESYQKSLGDRFELITAFSRQGSDKIYVQHRLEEQSKKIGELIQQGAFVYICGDAAHMAREVNVVLAQIIASSHDVDETEGRKLLKTMKSTNRFQEDVWA</sequence>
<evidence type="ECO:0000256" key="13">
    <source>
        <dbReference type="ARBA" id="ARBA00023136"/>
    </source>
</evidence>
<dbReference type="SUPFAM" id="SSF63380">
    <property type="entry name" value="Riboflavin synthase domain-like"/>
    <property type="match status" value="1"/>
</dbReference>
<dbReference type="PRINTS" id="PR00369">
    <property type="entry name" value="FLAVODOXIN"/>
</dbReference>
<feature type="binding site" evidence="16">
    <location>
        <begin position="466"/>
        <end position="469"/>
    </location>
    <ligand>
        <name>FAD</name>
        <dbReference type="ChEBI" id="CHEBI:57692"/>
    </ligand>
</feature>
<keyword evidence="9 16" id="KW-1133">Transmembrane helix</keyword>
<dbReference type="SUPFAM" id="SSF52343">
    <property type="entry name" value="Ferredoxin reductase-like, C-terminal NADP-linked domain"/>
    <property type="match status" value="1"/>
</dbReference>
<keyword evidence="1 16" id="KW-0444">Lipid biosynthesis</keyword>
<evidence type="ECO:0000256" key="1">
    <source>
        <dbReference type="ARBA" id="ARBA00022516"/>
    </source>
</evidence>
<comment type="cofactor">
    <cofactor evidence="16">
        <name>FMN</name>
        <dbReference type="ChEBI" id="CHEBI:58210"/>
    </cofactor>
    <text evidence="16">Binds 1 FMN per monomer.</text>
</comment>
<evidence type="ECO:0000256" key="15">
    <source>
        <dbReference type="ARBA" id="ARBA00023221"/>
    </source>
</evidence>
<keyword evidence="2 16" id="KW-0285">Flavoprotein</keyword>
<feature type="binding site" evidence="16">
    <location>
        <begin position="628"/>
        <end position="632"/>
    </location>
    <ligand>
        <name>NADP(+)</name>
        <dbReference type="ChEBI" id="CHEBI:58349"/>
    </ligand>
</feature>
<dbReference type="InterPro" id="IPR003097">
    <property type="entry name" value="CysJ-like_FAD-binding"/>
</dbReference>
<evidence type="ECO:0000259" key="19">
    <source>
        <dbReference type="PROSITE" id="PS51384"/>
    </source>
</evidence>
<dbReference type="InterPro" id="IPR023173">
    <property type="entry name" value="NADPH_Cyt_P450_Rdtase_alpha"/>
</dbReference>
<keyword evidence="4 16" id="KW-0812">Transmembrane</keyword>
<comment type="similarity">
    <text evidence="16">In the N-terminal section; belongs to the flavodoxin family.</text>
</comment>
<keyword evidence="21" id="KW-1185">Reference proteome</keyword>
<dbReference type="EC" id="1.6.2.4" evidence="16 17"/>
<evidence type="ECO:0000256" key="6">
    <source>
        <dbReference type="ARBA" id="ARBA00022827"/>
    </source>
</evidence>
<organism evidence="20 21">
    <name type="scientific">Bionectria ochroleuca</name>
    <name type="common">Gliocladium roseum</name>
    <dbReference type="NCBI Taxonomy" id="29856"/>
    <lineage>
        <taxon>Eukaryota</taxon>
        <taxon>Fungi</taxon>
        <taxon>Dikarya</taxon>
        <taxon>Ascomycota</taxon>
        <taxon>Pezizomycotina</taxon>
        <taxon>Sordariomycetes</taxon>
        <taxon>Hypocreomycetidae</taxon>
        <taxon>Hypocreales</taxon>
        <taxon>Bionectriaceae</taxon>
        <taxon>Clonostachys</taxon>
    </lineage>
</organism>
<dbReference type="InterPro" id="IPR029039">
    <property type="entry name" value="Flavoprotein-like_sf"/>
</dbReference>
<dbReference type="PANTHER" id="PTHR19384">
    <property type="entry name" value="NITRIC OXIDE SYNTHASE-RELATED"/>
    <property type="match status" value="1"/>
</dbReference>
<feature type="binding site" evidence="16">
    <location>
        <begin position="141"/>
        <end position="144"/>
    </location>
    <ligand>
        <name>FMN</name>
        <dbReference type="ChEBI" id="CHEBI:58210"/>
    </ligand>
</feature>
<dbReference type="Gene3D" id="2.40.30.10">
    <property type="entry name" value="Translation factors"/>
    <property type="match status" value="1"/>
</dbReference>
<dbReference type="PANTHER" id="PTHR19384:SF17">
    <property type="entry name" value="NADPH--CYTOCHROME P450 REDUCTASE"/>
    <property type="match status" value="1"/>
</dbReference>
<comment type="cofactor">
    <cofactor evidence="16">
        <name>FAD</name>
        <dbReference type="ChEBI" id="CHEBI:57692"/>
    </cofactor>
    <text evidence="16">Binds 1 FAD per monomer.</text>
</comment>
<feature type="binding site" evidence="16">
    <location>
        <begin position="484"/>
        <end position="486"/>
    </location>
    <ligand>
        <name>FAD</name>
        <dbReference type="ChEBI" id="CHEBI:57692"/>
    </ligand>
</feature>
<keyword evidence="15 16" id="KW-0753">Steroid metabolism</keyword>
<keyword evidence="6 16" id="KW-0274">FAD</keyword>
<feature type="binding site" evidence="16">
    <location>
        <begin position="622"/>
        <end position="623"/>
    </location>
    <ligand>
        <name>NADP(+)</name>
        <dbReference type="ChEBI" id="CHEBI:58349"/>
    </ligand>
</feature>
<dbReference type="HAMAP" id="MF_03212">
    <property type="entry name" value="NCPR"/>
    <property type="match status" value="1"/>
</dbReference>
<dbReference type="Proteomes" id="UP000766486">
    <property type="component" value="Unassembled WGS sequence"/>
</dbReference>
<comment type="similarity">
    <text evidence="16 17">In the C-terminal section; belongs to the flavoprotein pyridine nucleotide cytochrome reductase family.</text>
</comment>
<comment type="catalytic activity">
    <reaction evidence="16 17">
        <text>2 oxidized [cytochrome P450] + NADPH = 2 reduced [cytochrome P450] + NADP(+) + H(+)</text>
        <dbReference type="Rhea" id="RHEA:24040"/>
        <dbReference type="Rhea" id="RHEA-COMP:14627"/>
        <dbReference type="Rhea" id="RHEA-COMP:14628"/>
        <dbReference type="ChEBI" id="CHEBI:15378"/>
        <dbReference type="ChEBI" id="CHEBI:55376"/>
        <dbReference type="ChEBI" id="CHEBI:57783"/>
        <dbReference type="ChEBI" id="CHEBI:58349"/>
        <dbReference type="ChEBI" id="CHEBI:60344"/>
        <dbReference type="EC" id="1.6.2.4"/>
    </reaction>
</comment>
<dbReference type="InterPro" id="IPR017927">
    <property type="entry name" value="FAD-bd_FR_type"/>
</dbReference>
<comment type="caution">
    <text evidence="20">The sequence shown here is derived from an EMBL/GenBank/DDBJ whole genome shotgun (WGS) entry which is preliminary data.</text>
</comment>
<evidence type="ECO:0000256" key="9">
    <source>
        <dbReference type="ARBA" id="ARBA00022989"/>
    </source>
</evidence>
<protein>
    <recommendedName>
        <fullName evidence="16 17">NADPH--cytochrome P450 reductase</fullName>
        <shortName evidence="16">CPR</shortName>
        <shortName evidence="16">P450R</shortName>
        <ecNumber evidence="16 17">1.6.2.4</ecNumber>
    </recommendedName>
</protein>
<comment type="subcellular location">
    <subcellularLocation>
        <location evidence="16">Endoplasmic reticulum membrane</location>
        <topology evidence="16">Single-pass membrane protein</topology>
        <orientation evidence="16">Cytoplasmic side</orientation>
    </subcellularLocation>
    <subcellularLocation>
        <location evidence="16">Mitochondrion outer membrane</location>
        <topology evidence="16">Single-pass membrane protein</topology>
        <orientation evidence="16">Cytoplasmic side</orientation>
    </subcellularLocation>
    <subcellularLocation>
        <location evidence="16">Cell membrane</location>
        <topology evidence="16">Single-pass membrane protein</topology>
        <orientation evidence="16">Cytoplasmic side</orientation>
    </subcellularLocation>
</comment>
<evidence type="ECO:0000256" key="5">
    <source>
        <dbReference type="ARBA" id="ARBA00022824"/>
    </source>
</evidence>
<evidence type="ECO:0000313" key="20">
    <source>
        <dbReference type="EMBL" id="VUC24083.1"/>
    </source>
</evidence>
<evidence type="ECO:0000256" key="16">
    <source>
        <dbReference type="HAMAP-Rule" id="MF_03212"/>
    </source>
</evidence>
<feature type="binding site" evidence="16">
    <location>
        <position position="560"/>
    </location>
    <ligand>
        <name>NADP(+)</name>
        <dbReference type="ChEBI" id="CHEBI:58349"/>
    </ligand>
</feature>
<keyword evidence="8 16" id="KW-0752">Steroid biosynthesis</keyword>
<keyword evidence="5 16" id="KW-0256">Endoplasmic reticulum</keyword>
<keyword evidence="16" id="KW-1003">Cell membrane</keyword>
<dbReference type="Pfam" id="PF00175">
    <property type="entry name" value="NAD_binding_1"/>
    <property type="match status" value="1"/>
</dbReference>
<feature type="binding site" evidence="16">
    <location>
        <begin position="90"/>
        <end position="95"/>
    </location>
    <ligand>
        <name>FMN</name>
        <dbReference type="ChEBI" id="CHEBI:58210"/>
    </ligand>
</feature>
<evidence type="ECO:0000256" key="3">
    <source>
        <dbReference type="ARBA" id="ARBA00022643"/>
    </source>
</evidence>
<dbReference type="PRINTS" id="PR00371">
    <property type="entry name" value="FPNCR"/>
</dbReference>
<comment type="similarity">
    <text evidence="16">Belongs to the NADPH--cytochrome P450 reductase family.</text>
</comment>
<evidence type="ECO:0000256" key="10">
    <source>
        <dbReference type="ARBA" id="ARBA00023002"/>
    </source>
</evidence>
<evidence type="ECO:0000256" key="11">
    <source>
        <dbReference type="ARBA" id="ARBA00023011"/>
    </source>
</evidence>
<evidence type="ECO:0000256" key="8">
    <source>
        <dbReference type="ARBA" id="ARBA00022955"/>
    </source>
</evidence>
<gene>
    <name evidence="16" type="primary">cprA</name>
    <name evidence="20" type="ORF">CLO192961_LOCUS132634</name>
</gene>
<keyword evidence="3 16" id="KW-0288">FMN</keyword>
<evidence type="ECO:0000256" key="4">
    <source>
        <dbReference type="ARBA" id="ARBA00022692"/>
    </source>
</evidence>
<keyword evidence="13 16" id="KW-0472">Membrane</keyword>
<evidence type="ECO:0000313" key="21">
    <source>
        <dbReference type="Proteomes" id="UP000766486"/>
    </source>
</evidence>
<comment type="function">
    <text evidence="16">This enzyme is required for electron transfer from NADP to cytochrome P450 in microsomes. It can also provide electron transfer to heme oxygenase and cytochrome B5. Involved in ergosterol biosynthesis.</text>
</comment>
<proteinExistence type="inferred from homology"/>
<evidence type="ECO:0000256" key="17">
    <source>
        <dbReference type="PIRNR" id="PIRNR000208"/>
    </source>
</evidence>
<dbReference type="SUPFAM" id="SSF52218">
    <property type="entry name" value="Flavoproteins"/>
    <property type="match status" value="1"/>
</dbReference>
<feature type="binding site" evidence="16">
    <location>
        <position position="310"/>
    </location>
    <ligand>
        <name>NADP(+)</name>
        <dbReference type="ChEBI" id="CHEBI:58349"/>
    </ligand>
</feature>
<feature type="binding site" evidence="16">
    <location>
        <position position="702"/>
    </location>
    <ligand>
        <name>FAD</name>
        <dbReference type="ChEBI" id="CHEBI:57692"/>
    </ligand>
</feature>
<accession>A0ABY6TZD4</accession>
<feature type="transmembrane region" description="Helical" evidence="16">
    <location>
        <begin position="20"/>
        <end position="43"/>
    </location>
</feature>
<dbReference type="InterPro" id="IPR017938">
    <property type="entry name" value="Riboflavin_synthase-like_b-brl"/>
</dbReference>
<dbReference type="Gene3D" id="3.40.50.360">
    <property type="match status" value="1"/>
</dbReference>
<comment type="caution">
    <text evidence="16">Lacks conserved residue(s) required for the propagation of feature annotation.</text>
</comment>
<dbReference type="InterPro" id="IPR001094">
    <property type="entry name" value="Flavdoxin-like"/>
</dbReference>
<feature type="binding site" evidence="16">
    <location>
        <begin position="501"/>
        <end position="504"/>
    </location>
    <ligand>
        <name>FAD</name>
        <dbReference type="ChEBI" id="CHEBI:57692"/>
    </ligand>
</feature>
<dbReference type="CDD" id="cd06204">
    <property type="entry name" value="CYPOR"/>
    <property type="match status" value="1"/>
</dbReference>
<feature type="domain" description="FAD-binding FR-type" evidence="19">
    <location>
        <begin position="291"/>
        <end position="546"/>
    </location>
</feature>
<feature type="domain" description="Flavodoxin-like" evidence="18">
    <location>
        <begin position="84"/>
        <end position="235"/>
    </location>
</feature>
<dbReference type="InterPro" id="IPR039261">
    <property type="entry name" value="FNR_nucleotide-bd"/>
</dbReference>
<keyword evidence="11 16" id="KW-0756">Sterol biosynthesis</keyword>
<dbReference type="PROSITE" id="PS50902">
    <property type="entry name" value="FLAVODOXIN_LIKE"/>
    <property type="match status" value="1"/>
</dbReference>